<keyword evidence="3" id="KW-0238">DNA-binding</keyword>
<dbReference type="InterPro" id="IPR007219">
    <property type="entry name" value="XnlR_reg_dom"/>
</dbReference>
<evidence type="ECO:0000313" key="7">
    <source>
        <dbReference type="EMBL" id="KAK3170030.1"/>
    </source>
</evidence>
<dbReference type="GO" id="GO:0005634">
    <property type="term" value="C:nucleus"/>
    <property type="evidence" value="ECO:0007669"/>
    <property type="project" value="UniProtKB-SubCell"/>
</dbReference>
<dbReference type="PANTHER" id="PTHR46910:SF3">
    <property type="entry name" value="HALOTOLERANCE PROTEIN 9-RELATED"/>
    <property type="match status" value="1"/>
</dbReference>
<evidence type="ECO:0000313" key="8">
    <source>
        <dbReference type="Proteomes" id="UP001276659"/>
    </source>
</evidence>
<proteinExistence type="predicted"/>
<comment type="caution">
    <text evidence="7">The sequence shown here is derived from an EMBL/GenBank/DDBJ whole genome shotgun (WGS) entry which is preliminary data.</text>
</comment>
<feature type="domain" description="Xylanolytic transcriptional activator regulatory" evidence="6">
    <location>
        <begin position="259"/>
        <end position="362"/>
    </location>
</feature>
<name>A0AAD9Z1R8_9LECA</name>
<accession>A0AAD9Z1R8</accession>
<feature type="region of interest" description="Disordered" evidence="5">
    <location>
        <begin position="56"/>
        <end position="79"/>
    </location>
</feature>
<feature type="compositionally biased region" description="Low complexity" evidence="5">
    <location>
        <begin position="579"/>
        <end position="588"/>
    </location>
</feature>
<dbReference type="AlphaFoldDB" id="A0AAD9Z1R8"/>
<comment type="subcellular location">
    <subcellularLocation>
        <location evidence="1">Nucleus</location>
    </subcellularLocation>
</comment>
<feature type="compositionally biased region" description="Polar residues" evidence="5">
    <location>
        <begin position="596"/>
        <end position="607"/>
    </location>
</feature>
<dbReference type="InterPro" id="IPR050987">
    <property type="entry name" value="AtrR-like"/>
</dbReference>
<keyword evidence="4" id="KW-0539">Nucleus</keyword>
<evidence type="ECO:0000256" key="2">
    <source>
        <dbReference type="ARBA" id="ARBA00022723"/>
    </source>
</evidence>
<dbReference type="EMBL" id="JASNWA010000009">
    <property type="protein sequence ID" value="KAK3170030.1"/>
    <property type="molecule type" value="Genomic_DNA"/>
</dbReference>
<dbReference type="PANTHER" id="PTHR46910">
    <property type="entry name" value="TRANSCRIPTION FACTOR PDR1"/>
    <property type="match status" value="1"/>
</dbReference>
<dbReference type="GO" id="GO:0003700">
    <property type="term" value="F:DNA-binding transcription factor activity"/>
    <property type="evidence" value="ECO:0007669"/>
    <property type="project" value="InterPro"/>
</dbReference>
<evidence type="ECO:0000256" key="4">
    <source>
        <dbReference type="ARBA" id="ARBA00023242"/>
    </source>
</evidence>
<evidence type="ECO:0000259" key="6">
    <source>
        <dbReference type="Pfam" id="PF04082"/>
    </source>
</evidence>
<dbReference type="Proteomes" id="UP001276659">
    <property type="component" value="Unassembled WGS sequence"/>
</dbReference>
<evidence type="ECO:0000256" key="3">
    <source>
        <dbReference type="ARBA" id="ARBA00023125"/>
    </source>
</evidence>
<keyword evidence="2" id="KW-0479">Metal-binding</keyword>
<reference evidence="7" key="1">
    <citation type="submission" date="2022-11" db="EMBL/GenBank/DDBJ databases">
        <title>Chromosomal genome sequence assembly and mating type (MAT) locus characterization of the leprose asexual lichenized fungus Lepraria neglecta (Nyl.) Erichsen.</title>
        <authorList>
            <person name="Allen J.L."/>
            <person name="Pfeffer B."/>
        </authorList>
    </citation>
    <scope>NUCLEOTIDE SEQUENCE</scope>
    <source>
        <strain evidence="7">Allen 5258</strain>
    </source>
</reference>
<evidence type="ECO:0000256" key="5">
    <source>
        <dbReference type="SAM" id="MobiDB-lite"/>
    </source>
</evidence>
<dbReference type="Pfam" id="PF04082">
    <property type="entry name" value="Fungal_trans"/>
    <property type="match status" value="1"/>
</dbReference>
<protein>
    <recommendedName>
        <fullName evidence="6">Xylanolytic transcriptional activator regulatory domain-containing protein</fullName>
    </recommendedName>
</protein>
<organism evidence="7 8">
    <name type="scientific">Lepraria neglecta</name>
    <dbReference type="NCBI Taxonomy" id="209136"/>
    <lineage>
        <taxon>Eukaryota</taxon>
        <taxon>Fungi</taxon>
        <taxon>Dikarya</taxon>
        <taxon>Ascomycota</taxon>
        <taxon>Pezizomycotina</taxon>
        <taxon>Lecanoromycetes</taxon>
        <taxon>OSLEUM clade</taxon>
        <taxon>Lecanoromycetidae</taxon>
        <taxon>Lecanorales</taxon>
        <taxon>Lecanorineae</taxon>
        <taxon>Stereocaulaceae</taxon>
        <taxon>Lepraria</taxon>
    </lineage>
</organism>
<keyword evidence="8" id="KW-1185">Reference proteome</keyword>
<evidence type="ECO:0000256" key="1">
    <source>
        <dbReference type="ARBA" id="ARBA00004123"/>
    </source>
</evidence>
<dbReference type="CDD" id="cd12148">
    <property type="entry name" value="fungal_TF_MHR"/>
    <property type="match status" value="1"/>
</dbReference>
<gene>
    <name evidence="7" type="ORF">OEA41_009415</name>
</gene>
<dbReference type="GO" id="GO:0008270">
    <property type="term" value="F:zinc ion binding"/>
    <property type="evidence" value="ECO:0007669"/>
    <property type="project" value="InterPro"/>
</dbReference>
<dbReference type="GO" id="GO:0003677">
    <property type="term" value="F:DNA binding"/>
    <property type="evidence" value="ECO:0007669"/>
    <property type="project" value="UniProtKB-KW"/>
</dbReference>
<feature type="compositionally biased region" description="Basic and acidic residues" evidence="5">
    <location>
        <begin position="65"/>
        <end position="79"/>
    </location>
</feature>
<dbReference type="GO" id="GO:0006351">
    <property type="term" value="P:DNA-templated transcription"/>
    <property type="evidence" value="ECO:0007669"/>
    <property type="project" value="InterPro"/>
</dbReference>
<feature type="region of interest" description="Disordered" evidence="5">
    <location>
        <begin position="574"/>
        <end position="631"/>
    </location>
</feature>
<sequence length="752" mass="85149">MLIPFLRVDDFSSLEVRLESIDQSVATISQRLSSAAQTPTLVTSSPEAYQSDLFCSEKQSQTSDAENKSSQRQETYRPIHRKFDDRGGERYYGSTAAVSLIESSRRILGEILGNSEANNNSSVSDLVTRDHLLKTELQNLFDSFPFLESCQEPDFSVDGKAVSHPPRSFINSVLDTYLDTIHITRPVFQEVCLRSAIEQHNAGNDVEPIEATKLCFNNIIILTLGLKLRQRRCSEPDSHGMDDDLLLSFLKNSRRAFGYLSLFLEPRLRNVQALVTLAMVAREYWEGHVFERVCHLACHVAKSMGLQRRPANYADFSPEVNELRTRLFWVLYVMDKERTFMTGVPCDLYFFDSDIQLHEDETGVSIQRYAVAHYHIMSLWEEVYVSLYSSRAVRTETSQRSQQVSRLHDLFRNWGFKYKALLRAHVGPEEVTKDCFQLELKYCFHVGQILIHHCGREETNKEQRLNSMYFALNLIQEVYRKRFSLAHFALLGRLFHCYPFIAFLDLYAKILRSPNSRVETDVDLLTKTADTLSLLKDPSTPQAYYSRSHIGMTWCIQVASRVANSIATAPKTTLREPYSATSSAANATKKTRTNNVPSLSTGPSSPSFIPPKMIRTPPPEDSPRSRKKSLSSQIVNARVIPWAQKQIQNSTVSDPTALFPDNAIPSGKTRNTNSIGQEDPLFSTMPETSMPPLSTDFFDWGVQLLNGESTFPELSNIPDLNSGFGSQYTGMPDIVMPEGGCGMAIDPWDMDF</sequence>